<dbReference type="SMART" id="SM00849">
    <property type="entry name" value="Lactamase_B"/>
    <property type="match status" value="1"/>
</dbReference>
<accession>A0A150WP81</accession>
<comment type="caution">
    <text evidence="2">The sequence shown here is derived from an EMBL/GenBank/DDBJ whole genome shotgun (WGS) entry which is preliminary data.</text>
</comment>
<keyword evidence="3" id="KW-1185">Reference proteome</keyword>
<sequence length="326" mass="37282">MSLVVKFWGVRGSLPSAPPPQEWSYHIEGILRNFFSSGYREPSQIAKYLQSMETPLVGGYGVATTCVEIQSPQAQLIIDGGSGIRNLSEAIMKGTTGRSKGPFHIFMTHFHWDHVIGLPFFTPHFIPGCEVHYYGVQPELEKLIRGVFAKPYFPVPFEQLKSKVFFHVLEPRKPYQLEDMTITPYQLDHPDPCWGLKVENGGKAYAHCVDTECTRVTREELAEDLPLYQNIDLMYFDAQYTLPELAEKANWGHSAAQVGLDIALRENIKTVLFAHHDPGARVEQVLELKRQTREYYESREKFASQKDQKLSSVKWDFAHEGLEIYL</sequence>
<dbReference type="SUPFAM" id="SSF56281">
    <property type="entry name" value="Metallo-hydrolase/oxidoreductase"/>
    <property type="match status" value="1"/>
</dbReference>
<evidence type="ECO:0000259" key="1">
    <source>
        <dbReference type="SMART" id="SM00849"/>
    </source>
</evidence>
<dbReference type="GO" id="GO:0016787">
    <property type="term" value="F:hydrolase activity"/>
    <property type="evidence" value="ECO:0007669"/>
    <property type="project" value="UniProtKB-KW"/>
</dbReference>
<reference evidence="2 3" key="1">
    <citation type="submission" date="2016-03" db="EMBL/GenBank/DDBJ databases">
        <authorList>
            <person name="Ploux O."/>
        </authorList>
    </citation>
    <scope>NUCLEOTIDE SEQUENCE [LARGE SCALE GENOMIC DNA]</scope>
    <source>
        <strain evidence="2 3">R0</strain>
    </source>
</reference>
<evidence type="ECO:0000313" key="3">
    <source>
        <dbReference type="Proteomes" id="UP000075320"/>
    </source>
</evidence>
<dbReference type="OrthoDB" id="5288846at2"/>
<dbReference type="Pfam" id="PF12706">
    <property type="entry name" value="Lactamase_B_2"/>
    <property type="match status" value="1"/>
</dbReference>
<dbReference type="InterPro" id="IPR001279">
    <property type="entry name" value="Metallo-B-lactamas"/>
</dbReference>
<gene>
    <name evidence="2" type="ORF">AZI86_03645</name>
</gene>
<dbReference type="PANTHER" id="PTHR42663:SF4">
    <property type="entry name" value="SLL1036 PROTEIN"/>
    <property type="match status" value="1"/>
</dbReference>
<name>A0A150WP81_BDEBC</name>
<keyword evidence="2" id="KW-0378">Hydrolase</keyword>
<dbReference type="CDD" id="cd07715">
    <property type="entry name" value="TaR3-like_MBL-fold"/>
    <property type="match status" value="1"/>
</dbReference>
<dbReference type="AlphaFoldDB" id="A0A150WP81"/>
<dbReference type="Gene3D" id="3.60.15.10">
    <property type="entry name" value="Ribonuclease Z/Hydroxyacylglutathione hydrolase-like"/>
    <property type="match status" value="1"/>
</dbReference>
<dbReference type="EMBL" id="LUKE01000001">
    <property type="protein sequence ID" value="KYG66166.1"/>
    <property type="molecule type" value="Genomic_DNA"/>
</dbReference>
<protein>
    <submittedName>
        <fullName evidence="2">MBL fold metallo-hydrolase</fullName>
    </submittedName>
</protein>
<dbReference type="InterPro" id="IPR036866">
    <property type="entry name" value="RibonucZ/Hydroxyglut_hydro"/>
</dbReference>
<proteinExistence type="predicted"/>
<dbReference type="Proteomes" id="UP000075320">
    <property type="component" value="Unassembled WGS sequence"/>
</dbReference>
<dbReference type="RefSeq" id="WP_061833732.1">
    <property type="nucleotide sequence ID" value="NZ_LUKE01000001.1"/>
</dbReference>
<feature type="domain" description="Metallo-beta-lactamase" evidence="1">
    <location>
        <begin position="63"/>
        <end position="275"/>
    </location>
</feature>
<dbReference type="PANTHER" id="PTHR42663">
    <property type="entry name" value="HYDROLASE C777.06C-RELATED-RELATED"/>
    <property type="match status" value="1"/>
</dbReference>
<evidence type="ECO:0000313" key="2">
    <source>
        <dbReference type="EMBL" id="KYG66166.1"/>
    </source>
</evidence>
<organism evidence="2 3">
    <name type="scientific">Bdellovibrio bacteriovorus</name>
    <dbReference type="NCBI Taxonomy" id="959"/>
    <lineage>
        <taxon>Bacteria</taxon>
        <taxon>Pseudomonadati</taxon>
        <taxon>Bdellovibrionota</taxon>
        <taxon>Bdellovibrionia</taxon>
        <taxon>Bdellovibrionales</taxon>
        <taxon>Pseudobdellovibrionaceae</taxon>
        <taxon>Bdellovibrio</taxon>
    </lineage>
</organism>